<feature type="transmembrane region" description="Helical" evidence="2">
    <location>
        <begin position="41"/>
        <end position="62"/>
    </location>
</feature>
<name>A0A1M6CMH9_9FIRM</name>
<reference evidence="3 4" key="1">
    <citation type="submission" date="2016-11" db="EMBL/GenBank/DDBJ databases">
        <authorList>
            <person name="Jaros S."/>
            <person name="Januszkiewicz K."/>
            <person name="Wedrychowicz H."/>
        </authorList>
    </citation>
    <scope>NUCLEOTIDE SEQUENCE [LARGE SCALE GENOMIC DNA]</scope>
    <source>
        <strain evidence="3 4">DSM 19022</strain>
    </source>
</reference>
<sequence>MLVADNRAYDYSRENYINDIPHYEENKKTGVKKAKKAKQKVGILPIILVFSMSIIMISRYAYIAEINFNISKLEKEYKEILKQNQAMTVSLMSTINLQTLEEVALGELNMQYPGPDQIVYVSAAKPVVEANNDEKEYFSKEDLEENKYIAKAKLLINSFISLLD</sequence>
<dbReference type="EMBL" id="FQZS01000005">
    <property type="protein sequence ID" value="SHI62206.1"/>
    <property type="molecule type" value="Genomic_DNA"/>
</dbReference>
<dbReference type="STRING" id="1122184.SAMN02745176_00853"/>
<proteinExistence type="predicted"/>
<dbReference type="RefSeq" id="WP_073024878.1">
    <property type="nucleotide sequence ID" value="NZ_FQZS01000005.1"/>
</dbReference>
<dbReference type="AlphaFoldDB" id="A0A1M6CMH9"/>
<evidence type="ECO:0000313" key="4">
    <source>
        <dbReference type="Proteomes" id="UP000184442"/>
    </source>
</evidence>
<keyword evidence="2" id="KW-0812">Transmembrane</keyword>
<protein>
    <recommendedName>
        <fullName evidence="5">Cell division protein FtsL</fullName>
    </recommendedName>
</protein>
<feature type="coiled-coil region" evidence="1">
    <location>
        <begin position="63"/>
        <end position="90"/>
    </location>
</feature>
<evidence type="ECO:0000256" key="2">
    <source>
        <dbReference type="SAM" id="Phobius"/>
    </source>
</evidence>
<gene>
    <name evidence="3" type="ORF">SAMN02745176_00853</name>
</gene>
<dbReference type="OrthoDB" id="1757177at2"/>
<evidence type="ECO:0000313" key="3">
    <source>
        <dbReference type="EMBL" id="SHI62206.1"/>
    </source>
</evidence>
<evidence type="ECO:0000256" key="1">
    <source>
        <dbReference type="SAM" id="Coils"/>
    </source>
</evidence>
<keyword evidence="4" id="KW-1185">Reference proteome</keyword>
<keyword evidence="2" id="KW-0472">Membrane</keyword>
<dbReference type="Proteomes" id="UP000184442">
    <property type="component" value="Unassembled WGS sequence"/>
</dbReference>
<organism evidence="3 4">
    <name type="scientific">Lutispora thermophila DSM 19022</name>
    <dbReference type="NCBI Taxonomy" id="1122184"/>
    <lineage>
        <taxon>Bacteria</taxon>
        <taxon>Bacillati</taxon>
        <taxon>Bacillota</taxon>
        <taxon>Clostridia</taxon>
        <taxon>Lutisporales</taxon>
        <taxon>Lutisporaceae</taxon>
        <taxon>Lutispora</taxon>
    </lineage>
</organism>
<keyword evidence="1" id="KW-0175">Coiled coil</keyword>
<keyword evidence="2" id="KW-1133">Transmembrane helix</keyword>
<evidence type="ECO:0008006" key="5">
    <source>
        <dbReference type="Google" id="ProtNLM"/>
    </source>
</evidence>
<accession>A0A1M6CMH9</accession>